<dbReference type="AlphaFoldDB" id="A0A9D1TM14"/>
<reference evidence="1" key="1">
    <citation type="journal article" date="2021" name="PeerJ">
        <title>Extensive microbial diversity within the chicken gut microbiome revealed by metagenomics and culture.</title>
        <authorList>
            <person name="Gilroy R."/>
            <person name="Ravi A."/>
            <person name="Getino M."/>
            <person name="Pursley I."/>
            <person name="Horton D.L."/>
            <person name="Alikhan N.F."/>
            <person name="Baker D."/>
            <person name="Gharbi K."/>
            <person name="Hall N."/>
            <person name="Watson M."/>
            <person name="Adriaenssens E.M."/>
            <person name="Foster-Nyarko E."/>
            <person name="Jarju S."/>
            <person name="Secka A."/>
            <person name="Antonio M."/>
            <person name="Oren A."/>
            <person name="Chaudhuri R.R."/>
            <person name="La Ragione R."/>
            <person name="Hildebrand F."/>
            <person name="Pallen M.J."/>
        </authorList>
    </citation>
    <scope>NUCLEOTIDE SEQUENCE</scope>
    <source>
        <strain evidence="1">5790</strain>
    </source>
</reference>
<reference evidence="1" key="2">
    <citation type="submission" date="2021-04" db="EMBL/GenBank/DDBJ databases">
        <authorList>
            <person name="Gilroy R."/>
        </authorList>
    </citation>
    <scope>NUCLEOTIDE SEQUENCE</scope>
    <source>
        <strain evidence="1">5790</strain>
    </source>
</reference>
<evidence type="ECO:0000313" key="2">
    <source>
        <dbReference type="Proteomes" id="UP000824162"/>
    </source>
</evidence>
<protein>
    <submittedName>
        <fullName evidence="1">Uncharacterized protein</fullName>
    </submittedName>
</protein>
<dbReference type="EMBL" id="DXIJ01000007">
    <property type="protein sequence ID" value="HIV85278.1"/>
    <property type="molecule type" value="Genomic_DNA"/>
</dbReference>
<accession>A0A9D1TM14</accession>
<proteinExistence type="predicted"/>
<comment type="caution">
    <text evidence="1">The sequence shown here is derived from an EMBL/GenBank/DDBJ whole genome shotgun (WGS) entry which is preliminary data.</text>
</comment>
<dbReference type="InterPro" id="IPR011050">
    <property type="entry name" value="Pectin_lyase_fold/virulence"/>
</dbReference>
<sequence>MSNVSDVIVRNIRIRCGGVRADGEVYDSMPLKITASQNIIVDHCTMQWGQAYNFNVSGKNITFSNN</sequence>
<organism evidence="1 2">
    <name type="scientific">Candidatus Monoglobus merdigallinarum</name>
    <dbReference type="NCBI Taxonomy" id="2838698"/>
    <lineage>
        <taxon>Bacteria</taxon>
        <taxon>Bacillati</taxon>
        <taxon>Bacillota</taxon>
        <taxon>Clostridia</taxon>
        <taxon>Monoglobales</taxon>
        <taxon>Monoglobaceae</taxon>
        <taxon>Monoglobus</taxon>
    </lineage>
</organism>
<feature type="non-terminal residue" evidence="1">
    <location>
        <position position="66"/>
    </location>
</feature>
<evidence type="ECO:0000313" key="1">
    <source>
        <dbReference type="EMBL" id="HIV85278.1"/>
    </source>
</evidence>
<dbReference type="Gene3D" id="2.160.20.10">
    <property type="entry name" value="Single-stranded right-handed beta-helix, Pectin lyase-like"/>
    <property type="match status" value="1"/>
</dbReference>
<dbReference type="GO" id="GO:0016829">
    <property type="term" value="F:lyase activity"/>
    <property type="evidence" value="ECO:0007669"/>
    <property type="project" value="UniProtKB-KW"/>
</dbReference>
<name>A0A9D1TM14_9FIRM</name>
<gene>
    <name evidence="1" type="ORF">H9900_00525</name>
</gene>
<dbReference type="Proteomes" id="UP000824162">
    <property type="component" value="Unassembled WGS sequence"/>
</dbReference>
<dbReference type="SUPFAM" id="SSF51126">
    <property type="entry name" value="Pectin lyase-like"/>
    <property type="match status" value="1"/>
</dbReference>
<dbReference type="InterPro" id="IPR012334">
    <property type="entry name" value="Pectin_lyas_fold"/>
</dbReference>